<gene>
    <name evidence="3" type="ORF">GCM10009741_00160</name>
</gene>
<dbReference type="EMBL" id="BAAANC010000001">
    <property type="protein sequence ID" value="GAA1507528.1"/>
    <property type="molecule type" value="Genomic_DNA"/>
</dbReference>
<dbReference type="InterPro" id="IPR013538">
    <property type="entry name" value="ASHA1/2-like_C"/>
</dbReference>
<name>A0ABN1ZZT1_9ACTN</name>
<dbReference type="SUPFAM" id="SSF55961">
    <property type="entry name" value="Bet v1-like"/>
    <property type="match status" value="1"/>
</dbReference>
<evidence type="ECO:0000259" key="2">
    <source>
        <dbReference type="Pfam" id="PF08327"/>
    </source>
</evidence>
<proteinExistence type="inferred from homology"/>
<reference evidence="3 4" key="1">
    <citation type="journal article" date="2019" name="Int. J. Syst. Evol. Microbiol.">
        <title>The Global Catalogue of Microorganisms (GCM) 10K type strain sequencing project: providing services to taxonomists for standard genome sequencing and annotation.</title>
        <authorList>
            <consortium name="The Broad Institute Genomics Platform"/>
            <consortium name="The Broad Institute Genome Sequencing Center for Infectious Disease"/>
            <person name="Wu L."/>
            <person name="Ma J."/>
        </authorList>
    </citation>
    <scope>NUCLEOTIDE SEQUENCE [LARGE SCALE GENOMIC DNA]</scope>
    <source>
        <strain evidence="3 4">JCM 14303</strain>
    </source>
</reference>
<dbReference type="InterPro" id="IPR023393">
    <property type="entry name" value="START-like_dom_sf"/>
</dbReference>
<evidence type="ECO:0000256" key="1">
    <source>
        <dbReference type="ARBA" id="ARBA00006817"/>
    </source>
</evidence>
<evidence type="ECO:0000313" key="4">
    <source>
        <dbReference type="Proteomes" id="UP001500363"/>
    </source>
</evidence>
<comment type="caution">
    <text evidence="3">The sequence shown here is derived from an EMBL/GenBank/DDBJ whole genome shotgun (WGS) entry which is preliminary data.</text>
</comment>
<feature type="domain" description="Activator of Hsp90 ATPase homologue 1/2-like C-terminal" evidence="2">
    <location>
        <begin position="14"/>
        <end position="152"/>
    </location>
</feature>
<accession>A0ABN1ZZT1</accession>
<organism evidence="3 4">
    <name type="scientific">Kribbella lupini</name>
    <dbReference type="NCBI Taxonomy" id="291602"/>
    <lineage>
        <taxon>Bacteria</taxon>
        <taxon>Bacillati</taxon>
        <taxon>Actinomycetota</taxon>
        <taxon>Actinomycetes</taxon>
        <taxon>Propionibacteriales</taxon>
        <taxon>Kribbellaceae</taxon>
        <taxon>Kribbella</taxon>
    </lineage>
</organism>
<dbReference type="Gene3D" id="3.30.530.20">
    <property type="match status" value="1"/>
</dbReference>
<keyword evidence="4" id="KW-1185">Reference proteome</keyword>
<protein>
    <recommendedName>
        <fullName evidence="2">Activator of Hsp90 ATPase homologue 1/2-like C-terminal domain-containing protein</fullName>
    </recommendedName>
</protein>
<sequence>MNPELDLLVERVIRAPRAVVWTAWTEPSLFARWWVPAPAVCRVDRLEVRPGGALVTQLSEDGEKFVPHLDASFVVAEKLERIVFTNTIDSAWRPTNPTPIAMTAEVTLADHADGTAYRIVVRHGDPASRKLHEELGFADGWGSVTAQLAGVAESEAAG</sequence>
<evidence type="ECO:0000313" key="3">
    <source>
        <dbReference type="EMBL" id="GAA1507528.1"/>
    </source>
</evidence>
<comment type="similarity">
    <text evidence="1">Belongs to the AHA1 family.</text>
</comment>
<dbReference type="Proteomes" id="UP001500363">
    <property type="component" value="Unassembled WGS sequence"/>
</dbReference>
<dbReference type="Pfam" id="PF08327">
    <property type="entry name" value="AHSA1"/>
    <property type="match status" value="1"/>
</dbReference>
<dbReference type="RefSeq" id="WP_344167284.1">
    <property type="nucleotide sequence ID" value="NZ_BAAANC010000001.1"/>
</dbReference>